<evidence type="ECO:0000256" key="2">
    <source>
        <dbReference type="ARBA" id="ARBA00023211"/>
    </source>
</evidence>
<dbReference type="Proteomes" id="UP001241571">
    <property type="component" value="Unassembled WGS sequence"/>
</dbReference>
<evidence type="ECO:0000313" key="9">
    <source>
        <dbReference type="Proteomes" id="UP000571857"/>
    </source>
</evidence>
<reference evidence="7 8" key="1">
    <citation type="submission" date="2020-03" db="EMBL/GenBank/DDBJ databases">
        <title>Characterization of ganglioside-mimicking enterococci.</title>
        <authorList>
            <person name="Patry R.T."/>
            <person name="Nothaft H."/>
            <person name="Bridger R."/>
            <person name="Shajahan A."/>
            <person name="Huynh S."/>
            <person name="Sanchez S."/>
            <person name="Azadi P."/>
            <person name="Cooper K."/>
            <person name="Miller W.G."/>
            <person name="Parker C.T."/>
            <person name="Wells L."/>
            <person name="Szymanski C.M."/>
        </authorList>
    </citation>
    <scope>NUCLEOTIDE SEQUENCE [LARGE SCALE GENOMIC DNA]</scope>
    <source>
        <strain evidence="7 8">EGM181</strain>
    </source>
</reference>
<dbReference type="InterPro" id="IPR029052">
    <property type="entry name" value="Metallo-depent_PP-like"/>
</dbReference>
<dbReference type="EMBL" id="JABXJK010000034">
    <property type="protein sequence ID" value="MBA0972401.1"/>
    <property type="molecule type" value="Genomic_DNA"/>
</dbReference>
<dbReference type="HAMAP" id="MF_01854">
    <property type="entry name" value="FBPase_class3"/>
    <property type="match status" value="1"/>
</dbReference>
<evidence type="ECO:0000313" key="6">
    <source>
        <dbReference type="EMBL" id="MDL4936459.1"/>
    </source>
</evidence>
<accession>A0A2K3QUW5</accession>
<evidence type="ECO:0000313" key="5">
    <source>
        <dbReference type="EMBL" id="MBA0972401.1"/>
    </source>
</evidence>
<dbReference type="Gene3D" id="3.60.21.10">
    <property type="match status" value="1"/>
</dbReference>
<evidence type="ECO:0000313" key="7">
    <source>
        <dbReference type="EMBL" id="QOG25871.1"/>
    </source>
</evidence>
<organism evidence="5 9">
    <name type="scientific">Enterococcus gallinarum</name>
    <dbReference type="NCBI Taxonomy" id="1353"/>
    <lineage>
        <taxon>Bacteria</taxon>
        <taxon>Bacillati</taxon>
        <taxon>Bacillota</taxon>
        <taxon>Bacilli</taxon>
        <taxon>Lactobacillales</taxon>
        <taxon>Enterococcaceae</taxon>
        <taxon>Enterococcus</taxon>
    </lineage>
</organism>
<dbReference type="GO" id="GO:0042132">
    <property type="term" value="F:fructose 1,6-bisphosphate 1-phosphatase activity"/>
    <property type="evidence" value="ECO:0007669"/>
    <property type="project" value="UniProtKB-UniRule"/>
</dbReference>
<reference evidence="5 9" key="2">
    <citation type="submission" date="2020-06" db="EMBL/GenBank/DDBJ databases">
        <title>Crossreactivity between MHC class I-restricted antigens from cancer cells and an enterococcal bacteriophage.</title>
        <authorList>
            <person name="Fluckiger A."/>
            <person name="Daillere R."/>
            <person name="Sassi M."/>
            <person name="Cattoir V."/>
            <person name="Kroemer G."/>
            <person name="Zitvogel L."/>
        </authorList>
    </citation>
    <scope>NUCLEOTIDE SEQUENCE [LARGE SCALE GENOMIC DNA]</scope>
    <source>
        <strain evidence="5 9">EG4</strain>
    </source>
</reference>
<proteinExistence type="inferred from homology"/>
<dbReference type="Pfam" id="PF06874">
    <property type="entry name" value="FBPase_2"/>
    <property type="match status" value="1"/>
</dbReference>
<name>A0A2K3QUW5_ENTGA</name>
<dbReference type="EC" id="3.1.3.11" evidence="4"/>
<dbReference type="GO" id="GO:0006094">
    <property type="term" value="P:gluconeogenesis"/>
    <property type="evidence" value="ECO:0007669"/>
    <property type="project" value="UniProtKB-UniRule"/>
</dbReference>
<keyword evidence="3 4" id="KW-0119">Carbohydrate metabolism</keyword>
<protein>
    <recommendedName>
        <fullName evidence="4">Fructose-1,6-bisphosphatase class 3</fullName>
        <shortName evidence="4">FBPase class 3</shortName>
        <ecNumber evidence="4">3.1.3.11</ecNumber>
    </recommendedName>
    <alternativeName>
        <fullName evidence="4">D-fructose-1,6-bisphosphate 1-phosphohydrolase class 3</fullName>
    </alternativeName>
</protein>
<dbReference type="Proteomes" id="UP000516696">
    <property type="component" value="Chromosome"/>
</dbReference>
<comment type="pathway">
    <text evidence="4">Carbohydrate biosynthesis; gluconeogenesis.</text>
</comment>
<sequence length="624" mass="71673">MPMHTEDQLNDFIEIINLEAIQQLPKATEHFVSDLHGEYEAFDHILRNGSGSIREKVETLFQYSLTAAEKTELCFLIYYPKEVLQEKDYPHEDWIQLMTQLVKVARFTSSKYTRSKVRKALPKQFAYILEELLYQYDSDFNKEAYYKAIFDKIIDLSLAPLFCEQLAFLIQRFVVDHLHVIGDIYDRGPAPDKIIDRLMALPSLDIQLGNHDILWIGSYCGSFPCLASTIRIAARYGNLALLKEGYGIDLSKAIAFSRKHYQENKGFYPKKTVDDLSEEEIHDAMLLQQAFAIIQFKVEAAVIKRRPEFQLADRLLLGKITKDLQIQLEDHFEPLIHACFQLVDPEAPYLLTDEEQKVLEDLLKQFQSSERLATHVRFLVEKGTIYQIYNGNLLYHGCIPCHPDGRFLSVSFGKTSYQGKALMDFFQECVKQSFATPERTDDLATDVLWYLWCGEGSSLFGKKSMKTFERYFISNKHTHIEEKNAYYTLREKEAFCRRLFAAFGLDSTGHIINGHTPVKVKKGETPIKANGHLLVIDGGLSRSYQEVTGIAGYTLLSNSFGMTLAAHQPFTDRQTAIKERKDLMTQKKIVLRQTERITVRQTDIGKQLQAESASLFAKNNPINN</sequence>
<dbReference type="InterPro" id="IPR009164">
    <property type="entry name" value="FBPtase_class3"/>
</dbReference>
<dbReference type="AlphaFoldDB" id="A0A2K3QUW5"/>
<evidence type="ECO:0000256" key="1">
    <source>
        <dbReference type="ARBA" id="ARBA00022801"/>
    </source>
</evidence>
<dbReference type="PIRSF" id="PIRSF000906">
    <property type="entry name" value="FBPtase_Bacill"/>
    <property type="match status" value="1"/>
</dbReference>
<gene>
    <name evidence="4" type="primary">fbp</name>
    <name evidence="7" type="ORF">EGM181_00495</name>
    <name evidence="5" type="ORF">HWH42_07365</name>
    <name evidence="6" type="ORF">QRX88_12095</name>
</gene>
<comment type="similarity">
    <text evidence="4">Belongs to the FBPase class 3 family.</text>
</comment>
<evidence type="ECO:0000313" key="10">
    <source>
        <dbReference type="Proteomes" id="UP001241571"/>
    </source>
</evidence>
<dbReference type="SUPFAM" id="SSF56300">
    <property type="entry name" value="Metallo-dependent phosphatases"/>
    <property type="match status" value="2"/>
</dbReference>
<evidence type="ECO:0000256" key="3">
    <source>
        <dbReference type="ARBA" id="ARBA00023277"/>
    </source>
</evidence>
<dbReference type="EMBL" id="CP050485">
    <property type="protein sequence ID" value="QOG25871.1"/>
    <property type="molecule type" value="Genomic_DNA"/>
</dbReference>
<comment type="catalytic activity">
    <reaction evidence="4">
        <text>beta-D-fructose 1,6-bisphosphate + H2O = beta-D-fructose 6-phosphate + phosphate</text>
        <dbReference type="Rhea" id="RHEA:11064"/>
        <dbReference type="ChEBI" id="CHEBI:15377"/>
        <dbReference type="ChEBI" id="CHEBI:32966"/>
        <dbReference type="ChEBI" id="CHEBI:43474"/>
        <dbReference type="ChEBI" id="CHEBI:57634"/>
        <dbReference type="EC" id="3.1.3.11"/>
    </reaction>
</comment>
<dbReference type="Proteomes" id="UP000571857">
    <property type="component" value="Unassembled WGS sequence"/>
</dbReference>
<reference evidence="6 10" key="3">
    <citation type="submission" date="2023-06" db="EMBL/GenBank/DDBJ databases">
        <title>Acute promotion of culturable opportunistic pathogens and persistent increase of antibiotic resistance following antibiotic exposure in mouse gut microbiota.</title>
        <authorList>
            <person name="Li L."/>
            <person name="Wang B."/>
            <person name="Sun Y."/>
            <person name="Wang M."/>
            <person name="Xu H."/>
        </authorList>
    </citation>
    <scope>NUCLEOTIDE SEQUENCE [LARGE SCALE GENOMIC DNA]</scope>
    <source>
        <strain evidence="6 10">CRI2_2</strain>
    </source>
</reference>
<evidence type="ECO:0000313" key="8">
    <source>
        <dbReference type="Proteomes" id="UP000516696"/>
    </source>
</evidence>
<keyword evidence="1 4" id="KW-0378">Hydrolase</keyword>
<evidence type="ECO:0000256" key="4">
    <source>
        <dbReference type="HAMAP-Rule" id="MF_01854"/>
    </source>
</evidence>
<dbReference type="EMBL" id="JASUBT010000008">
    <property type="protein sequence ID" value="MDL4936459.1"/>
    <property type="molecule type" value="Genomic_DNA"/>
</dbReference>
<comment type="cofactor">
    <cofactor evidence="4">
        <name>Mn(2+)</name>
        <dbReference type="ChEBI" id="CHEBI:29035"/>
    </cofactor>
</comment>
<dbReference type="RefSeq" id="WP_103300703.1">
    <property type="nucleotide sequence ID" value="NZ_CAKOCH010000008.1"/>
</dbReference>
<keyword evidence="2 4" id="KW-0464">Manganese</keyword>